<evidence type="ECO:0000256" key="3">
    <source>
        <dbReference type="ARBA" id="ARBA00022692"/>
    </source>
</evidence>
<dbReference type="GO" id="GO:0010256">
    <property type="term" value="P:endomembrane system organization"/>
    <property type="evidence" value="ECO:0007669"/>
    <property type="project" value="TreeGrafter"/>
</dbReference>
<feature type="region of interest" description="Disordered" evidence="6">
    <location>
        <begin position="289"/>
        <end position="326"/>
    </location>
</feature>
<evidence type="ECO:0000256" key="7">
    <source>
        <dbReference type="SAM" id="Phobius"/>
    </source>
</evidence>
<feature type="transmembrane region" description="Helical" evidence="7">
    <location>
        <begin position="179"/>
        <end position="197"/>
    </location>
</feature>
<evidence type="ECO:0000256" key="2">
    <source>
        <dbReference type="ARBA" id="ARBA00008707"/>
    </source>
</evidence>
<comment type="caution">
    <text evidence="8">The sequence shown here is derived from an EMBL/GenBank/DDBJ whole genome shotgun (WGS) entry which is preliminary data.</text>
</comment>
<sequence>MATASSRPSSGGDAEAPLLSSNGGNGIAAQAAPTTTVVGKALSSTADLAKHLPTGAVLAFEMLSPTFTADGSCNAANRALTGCLIGVCALCCFVLCFTDSYRDPTTGALRYGFVTPSGRLLPVEGGGSPPPRDERYRLNARDVLHGMLSFAVFLAVAMVDRNVVACFYPVESASTRQLMAAVPVAAGAAGSFLFAMFPSTRRGIGFPPDARTFVHGCVVLETTWGWRGHVDTSKVAIAHCRRVSASLAPRHGRYYGEQVATLFLPQRSELSNKVRVLGREGHLEARGRLTGPTEEAVGRMAPGASDGTDDAPASGDGGRSGWGARPELRASAAPTTIVIGKALTPSLTFEMLSPSFTADGSSNAANHSHTGCLNDVCTLCCFVLCFTDNYGDPSMGALCYGFITPSARLLPVEGRYRLTTHDVFHRMLLFAVFMAVAMVDRNLVACFYPMELVSMRHLMVDTPMAAGAAGSFLFAMFPSTHRGIGSPMGSSSPDSDIDMRLHVYSVSVGDNCAHVSLARLDDSTAAPATSRSKVKTCF</sequence>
<dbReference type="GO" id="GO:0016020">
    <property type="term" value="C:membrane"/>
    <property type="evidence" value="ECO:0007669"/>
    <property type="project" value="UniProtKB-SubCell"/>
</dbReference>
<comment type="similarity">
    <text evidence="2">Belongs to the plant DMP1 protein family.</text>
</comment>
<accession>A0A835B3R8</accession>
<name>A0A835B3R8_9POAL</name>
<dbReference type="Pfam" id="PF05078">
    <property type="entry name" value="DUF679"/>
    <property type="match status" value="2"/>
</dbReference>
<dbReference type="InterPro" id="IPR007770">
    <property type="entry name" value="DMP"/>
</dbReference>
<organism evidence="8 9">
    <name type="scientific">Digitaria exilis</name>
    <dbReference type="NCBI Taxonomy" id="1010633"/>
    <lineage>
        <taxon>Eukaryota</taxon>
        <taxon>Viridiplantae</taxon>
        <taxon>Streptophyta</taxon>
        <taxon>Embryophyta</taxon>
        <taxon>Tracheophyta</taxon>
        <taxon>Spermatophyta</taxon>
        <taxon>Magnoliopsida</taxon>
        <taxon>Liliopsida</taxon>
        <taxon>Poales</taxon>
        <taxon>Poaceae</taxon>
        <taxon>PACMAD clade</taxon>
        <taxon>Panicoideae</taxon>
        <taxon>Panicodae</taxon>
        <taxon>Paniceae</taxon>
        <taxon>Anthephorinae</taxon>
        <taxon>Digitaria</taxon>
    </lineage>
</organism>
<protein>
    <submittedName>
        <fullName evidence="8">Uncharacterized protein</fullName>
    </submittedName>
</protein>
<comment type="subcellular location">
    <subcellularLocation>
        <location evidence="1">Membrane</location>
        <topology evidence="1">Multi-pass membrane protein</topology>
    </subcellularLocation>
</comment>
<dbReference type="PANTHER" id="PTHR31621">
    <property type="entry name" value="PROTEIN DMP3"/>
    <property type="match status" value="1"/>
</dbReference>
<evidence type="ECO:0000256" key="6">
    <source>
        <dbReference type="SAM" id="MobiDB-lite"/>
    </source>
</evidence>
<keyword evidence="4 7" id="KW-1133">Transmembrane helix</keyword>
<dbReference type="PANTHER" id="PTHR31621:SF9">
    <property type="entry name" value="OS12G0411500 PROTEIN"/>
    <property type="match status" value="1"/>
</dbReference>
<feature type="transmembrane region" description="Helical" evidence="7">
    <location>
        <begin position="142"/>
        <end position="159"/>
    </location>
</feature>
<keyword evidence="9" id="KW-1185">Reference proteome</keyword>
<keyword evidence="3 7" id="KW-0812">Transmembrane</keyword>
<dbReference type="GO" id="GO:0005737">
    <property type="term" value="C:cytoplasm"/>
    <property type="evidence" value="ECO:0007669"/>
    <property type="project" value="UniProtKB-ARBA"/>
</dbReference>
<evidence type="ECO:0000256" key="5">
    <source>
        <dbReference type="ARBA" id="ARBA00023136"/>
    </source>
</evidence>
<evidence type="ECO:0000313" key="8">
    <source>
        <dbReference type="EMBL" id="KAF8689587.1"/>
    </source>
</evidence>
<reference evidence="8" key="1">
    <citation type="submission" date="2020-07" db="EMBL/GenBank/DDBJ databases">
        <title>Genome sequence and genetic diversity analysis of an under-domesticated orphan crop, white fonio (Digitaria exilis).</title>
        <authorList>
            <person name="Bennetzen J.L."/>
            <person name="Chen S."/>
            <person name="Ma X."/>
            <person name="Wang X."/>
            <person name="Yssel A.E.J."/>
            <person name="Chaluvadi S.R."/>
            <person name="Johnson M."/>
            <person name="Gangashetty P."/>
            <person name="Hamidou F."/>
            <person name="Sanogo M.D."/>
            <person name="Zwaenepoel A."/>
            <person name="Wallace J."/>
            <person name="Van De Peer Y."/>
            <person name="Van Deynze A."/>
        </authorList>
    </citation>
    <scope>NUCLEOTIDE SEQUENCE</scope>
    <source>
        <tissue evidence="8">Leaves</tissue>
    </source>
</reference>
<gene>
    <name evidence="8" type="ORF">HU200_041762</name>
</gene>
<proteinExistence type="inferred from homology"/>
<keyword evidence="5 7" id="KW-0472">Membrane</keyword>
<dbReference type="AlphaFoldDB" id="A0A835B3R8"/>
<dbReference type="Proteomes" id="UP000636709">
    <property type="component" value="Unassembled WGS sequence"/>
</dbReference>
<evidence type="ECO:0000256" key="4">
    <source>
        <dbReference type="ARBA" id="ARBA00022989"/>
    </source>
</evidence>
<evidence type="ECO:0000256" key="1">
    <source>
        <dbReference type="ARBA" id="ARBA00004141"/>
    </source>
</evidence>
<evidence type="ECO:0000313" key="9">
    <source>
        <dbReference type="Proteomes" id="UP000636709"/>
    </source>
</evidence>
<dbReference type="OrthoDB" id="762629at2759"/>
<dbReference type="EMBL" id="JACEFO010002013">
    <property type="protein sequence ID" value="KAF8689587.1"/>
    <property type="molecule type" value="Genomic_DNA"/>
</dbReference>